<organism evidence="2 3">
    <name type="scientific">Agrocybe chaxingu</name>
    <dbReference type="NCBI Taxonomy" id="84603"/>
    <lineage>
        <taxon>Eukaryota</taxon>
        <taxon>Fungi</taxon>
        <taxon>Dikarya</taxon>
        <taxon>Basidiomycota</taxon>
        <taxon>Agaricomycotina</taxon>
        <taxon>Agaricomycetes</taxon>
        <taxon>Agaricomycetidae</taxon>
        <taxon>Agaricales</taxon>
        <taxon>Agaricineae</taxon>
        <taxon>Strophariaceae</taxon>
        <taxon>Agrocybe</taxon>
    </lineage>
</organism>
<proteinExistence type="predicted"/>
<name>A0A9W8K528_9AGAR</name>
<comment type="caution">
    <text evidence="2">The sequence shown here is derived from an EMBL/GenBank/DDBJ whole genome shotgun (WGS) entry which is preliminary data.</text>
</comment>
<feature type="compositionally biased region" description="Polar residues" evidence="1">
    <location>
        <begin position="128"/>
        <end position="137"/>
    </location>
</feature>
<dbReference type="EMBL" id="JANKHO010000258">
    <property type="protein sequence ID" value="KAJ3512419.1"/>
    <property type="molecule type" value="Genomic_DNA"/>
</dbReference>
<dbReference type="Proteomes" id="UP001148786">
    <property type="component" value="Unassembled WGS sequence"/>
</dbReference>
<evidence type="ECO:0000313" key="2">
    <source>
        <dbReference type="EMBL" id="KAJ3512419.1"/>
    </source>
</evidence>
<accession>A0A9W8K528</accession>
<feature type="compositionally biased region" description="Basic and acidic residues" evidence="1">
    <location>
        <begin position="105"/>
        <end position="117"/>
    </location>
</feature>
<evidence type="ECO:0000256" key="1">
    <source>
        <dbReference type="SAM" id="MobiDB-lite"/>
    </source>
</evidence>
<reference evidence="2" key="1">
    <citation type="submission" date="2022-07" db="EMBL/GenBank/DDBJ databases">
        <title>Genome Sequence of Agrocybe chaxingu.</title>
        <authorList>
            <person name="Buettner E."/>
        </authorList>
    </citation>
    <scope>NUCLEOTIDE SEQUENCE</scope>
    <source>
        <strain evidence="2">MP-N11</strain>
    </source>
</reference>
<gene>
    <name evidence="2" type="ORF">NLJ89_g3535</name>
</gene>
<dbReference type="AlphaFoldDB" id="A0A9W8K528"/>
<keyword evidence="3" id="KW-1185">Reference proteome</keyword>
<feature type="region of interest" description="Disordered" evidence="1">
    <location>
        <begin position="105"/>
        <end position="137"/>
    </location>
</feature>
<protein>
    <submittedName>
        <fullName evidence="2">Uncharacterized protein</fullName>
    </submittedName>
</protein>
<evidence type="ECO:0000313" key="3">
    <source>
        <dbReference type="Proteomes" id="UP001148786"/>
    </source>
</evidence>
<sequence>MLRRDWQGDRWIEPTLTGFLDTLDIAVYDNVGIRDLIPILSNGLLTPKIWSGARNFGRGHFVPVINGLMISNPSSSWPTSKAVTESLTFIYSFLGRGDLPGSLRRTADLDPFSHNDPDGIEVEEEKSSNVAGENPNTSSDTFDYCLVDQYWSPIRQYSTIGDGSSKFSTPSAHTMLQQAEQAGMDLMNIVR</sequence>